<gene>
    <name evidence="1" type="ORF">Ssi02_07940</name>
</gene>
<accession>A0A919RBE4</accession>
<dbReference type="SUPFAM" id="SSF53800">
    <property type="entry name" value="Chelatase"/>
    <property type="match status" value="1"/>
</dbReference>
<name>A0A919RBE4_9ACTN</name>
<reference evidence="1" key="1">
    <citation type="submission" date="2021-01" db="EMBL/GenBank/DDBJ databases">
        <title>Whole genome shotgun sequence of Sinosporangium siamense NBRC 109515.</title>
        <authorList>
            <person name="Komaki H."/>
            <person name="Tamura T."/>
        </authorList>
    </citation>
    <scope>NUCLEOTIDE SEQUENCE</scope>
    <source>
        <strain evidence="1">NBRC 109515</strain>
    </source>
</reference>
<dbReference type="Proteomes" id="UP000606172">
    <property type="component" value="Unassembled WGS sequence"/>
</dbReference>
<evidence type="ECO:0000313" key="1">
    <source>
        <dbReference type="EMBL" id="GII90563.1"/>
    </source>
</evidence>
<evidence type="ECO:0000313" key="2">
    <source>
        <dbReference type="Proteomes" id="UP000606172"/>
    </source>
</evidence>
<comment type="caution">
    <text evidence="1">The sequence shown here is derived from an EMBL/GenBank/DDBJ whole genome shotgun (WGS) entry which is preliminary data.</text>
</comment>
<sequence length="247" mass="24982">MPAQLPPEAPALVLVTSGEPADVATELATVIRTDNPQIEVRLIGLKGDPGNLSAELESLAEVRPEEMMAAVVVTVSTGPDPELDRLVAEAVEGCTATAVVAEPLGPHPLLAEALHLRLADAGLARADRVRLLSVSSPVDAVIVVSTGGAEAMAAVETTAVLLASRLTLPVMAACLDGQPSVAQAAERLRGIGAERIALAPCVIGNEADELIAAAAESIGAGRAEPIGAHTLLAELAARAYGSILATA</sequence>
<dbReference type="AlphaFoldDB" id="A0A919RBE4"/>
<proteinExistence type="predicted"/>
<dbReference type="RefSeq" id="WP_239128577.1">
    <property type="nucleotide sequence ID" value="NZ_BOOW01000006.1"/>
</dbReference>
<organism evidence="1 2">
    <name type="scientific">Sinosporangium siamense</name>
    <dbReference type="NCBI Taxonomy" id="1367973"/>
    <lineage>
        <taxon>Bacteria</taxon>
        <taxon>Bacillati</taxon>
        <taxon>Actinomycetota</taxon>
        <taxon>Actinomycetes</taxon>
        <taxon>Streptosporangiales</taxon>
        <taxon>Streptosporangiaceae</taxon>
        <taxon>Sinosporangium</taxon>
    </lineage>
</organism>
<evidence type="ECO:0008006" key="3">
    <source>
        <dbReference type="Google" id="ProtNLM"/>
    </source>
</evidence>
<keyword evidence="2" id="KW-1185">Reference proteome</keyword>
<protein>
    <recommendedName>
        <fullName evidence="3">Cobalamin biosynthesis protein CbiX</fullName>
    </recommendedName>
</protein>
<dbReference type="EMBL" id="BOOW01000006">
    <property type="protein sequence ID" value="GII90563.1"/>
    <property type="molecule type" value="Genomic_DNA"/>
</dbReference>
<dbReference type="Gene3D" id="3.40.50.1400">
    <property type="match status" value="1"/>
</dbReference>